<dbReference type="RefSeq" id="WP_267979965.1">
    <property type="nucleotide sequence ID" value="NZ_JAPQKF010000001.1"/>
</dbReference>
<organism evidence="4 5">
    <name type="scientific">Acinetobacter thutiue</name>
    <dbReference type="NCBI Taxonomy" id="2998078"/>
    <lineage>
        <taxon>Bacteria</taxon>
        <taxon>Pseudomonadati</taxon>
        <taxon>Pseudomonadota</taxon>
        <taxon>Gammaproteobacteria</taxon>
        <taxon>Moraxellales</taxon>
        <taxon>Moraxellaceae</taxon>
        <taxon>Acinetobacter</taxon>
    </lineage>
</organism>
<sequence length="205" mass="23698">MSQSSSKIIIRQWKIIQFLLNHGYVTTTEIEEHLYEQGLETAQRTIQRDLNLLEKIFPLALECRRDCMPHNWRWKKVETTIKGLSLSQAVILHLVNKELRDVLPEHILIELNPLFEKAKLITANKAMQNPEKSILDIFNSDDHLGAMRPSIVGQLINHIGDSVNDVYRDVLNLDEKEAKPVLEQLAVILESHEMHELAQAIKEQK</sequence>
<name>A0ABT7WM28_9GAMM</name>
<keyword evidence="1" id="KW-0805">Transcription regulation</keyword>
<dbReference type="InterPro" id="IPR001034">
    <property type="entry name" value="DeoR_HTH"/>
</dbReference>
<proteinExistence type="predicted"/>
<gene>
    <name evidence="4" type="ORF">QTA56_05665</name>
</gene>
<reference evidence="4" key="1">
    <citation type="submission" date="2023-06" db="EMBL/GenBank/DDBJ databases">
        <title>Two novel species of Acinetobacter isolated from motorbike repairing workshop in Vietnam.</title>
        <authorList>
            <person name="Le N.T.T."/>
        </authorList>
    </citation>
    <scope>NUCLEOTIDE SEQUENCE</scope>
    <source>
        <strain evidence="4">VNH17</strain>
    </source>
</reference>
<dbReference type="Pfam" id="PF08220">
    <property type="entry name" value="HTH_DeoR"/>
    <property type="match status" value="1"/>
</dbReference>
<comment type="caution">
    <text evidence="4">The sequence shown here is derived from an EMBL/GenBank/DDBJ whole genome shotgun (WGS) entry which is preliminary data.</text>
</comment>
<evidence type="ECO:0000256" key="1">
    <source>
        <dbReference type="ARBA" id="ARBA00023015"/>
    </source>
</evidence>
<keyword evidence="2" id="KW-0804">Transcription</keyword>
<evidence type="ECO:0000259" key="3">
    <source>
        <dbReference type="Pfam" id="PF08220"/>
    </source>
</evidence>
<keyword evidence="5" id="KW-1185">Reference proteome</keyword>
<dbReference type="EMBL" id="JAUDZE010000001">
    <property type="protein sequence ID" value="MDN0013731.1"/>
    <property type="molecule type" value="Genomic_DNA"/>
</dbReference>
<dbReference type="Proteomes" id="UP001168524">
    <property type="component" value="Unassembled WGS sequence"/>
</dbReference>
<dbReference type="SUPFAM" id="SSF46785">
    <property type="entry name" value="Winged helix' DNA-binding domain"/>
    <property type="match status" value="1"/>
</dbReference>
<evidence type="ECO:0000313" key="4">
    <source>
        <dbReference type="EMBL" id="MDN0013731.1"/>
    </source>
</evidence>
<evidence type="ECO:0000313" key="5">
    <source>
        <dbReference type="Proteomes" id="UP001168524"/>
    </source>
</evidence>
<feature type="domain" description="HTH deoR-type" evidence="3">
    <location>
        <begin position="11"/>
        <end position="55"/>
    </location>
</feature>
<dbReference type="InterPro" id="IPR036390">
    <property type="entry name" value="WH_DNA-bd_sf"/>
</dbReference>
<accession>A0ABT7WM28</accession>
<evidence type="ECO:0000256" key="2">
    <source>
        <dbReference type="ARBA" id="ARBA00023163"/>
    </source>
</evidence>
<protein>
    <submittedName>
        <fullName evidence="4">DeoR family transcriptional regulator</fullName>
    </submittedName>
</protein>